<accession>A0A9Q4HVV3</accession>
<comment type="caution">
    <text evidence="2">The sequence shown here is derived from an EMBL/GenBank/DDBJ whole genome shotgun (WGS) entry which is preliminary data.</text>
</comment>
<feature type="compositionally biased region" description="Acidic residues" evidence="1">
    <location>
        <begin position="137"/>
        <end position="153"/>
    </location>
</feature>
<dbReference type="Proteomes" id="UP001079535">
    <property type="component" value="Unassembled WGS sequence"/>
</dbReference>
<dbReference type="EMBL" id="JAPRAY010000002">
    <property type="protein sequence ID" value="MCZ0666242.1"/>
    <property type="molecule type" value="Genomic_DNA"/>
</dbReference>
<evidence type="ECO:0000256" key="1">
    <source>
        <dbReference type="SAM" id="MobiDB-lite"/>
    </source>
</evidence>
<dbReference type="AlphaFoldDB" id="A0A9Q4HVV3"/>
<evidence type="ECO:0000313" key="2">
    <source>
        <dbReference type="EMBL" id="MCZ0666242.1"/>
    </source>
</evidence>
<proteinExistence type="predicted"/>
<gene>
    <name evidence="2" type="ORF">OZZ17_01630</name>
</gene>
<organism evidence="2 3">
    <name type="scientific">Mediterraneibacter gnavus</name>
    <name type="common">Ruminococcus gnavus</name>
    <dbReference type="NCBI Taxonomy" id="33038"/>
    <lineage>
        <taxon>Bacteria</taxon>
        <taxon>Bacillati</taxon>
        <taxon>Bacillota</taxon>
        <taxon>Clostridia</taxon>
        <taxon>Lachnospirales</taxon>
        <taxon>Lachnospiraceae</taxon>
        <taxon>Mediterraneibacter</taxon>
    </lineage>
</organism>
<protein>
    <submittedName>
        <fullName evidence="2">Uncharacterized protein</fullName>
    </submittedName>
</protein>
<name>A0A9Q4HVV3_MEDGN</name>
<sequence>MRLIAQKPCSFGGNKFFIGEEVPTELVTNPKMQEKMGVIAIATDGGDIPKEELADMVATVGQVMFEMPIRQKGETMSLPLNEEQLSQAIEIMQMSTNDAKEAIKGLTDENVLILLNACDSRKAIKDLTESVAIGLEEAPEEDDAPEEESAGEE</sequence>
<feature type="region of interest" description="Disordered" evidence="1">
    <location>
        <begin position="134"/>
        <end position="153"/>
    </location>
</feature>
<reference evidence="2" key="1">
    <citation type="submission" date="2022-11" db="EMBL/GenBank/DDBJ databases">
        <title>Temperate bacteriophages infecting mucin-degrading bacterium Ruminococcus gnavus from the human gut.</title>
        <authorList>
            <person name="Buttimer C."/>
        </authorList>
    </citation>
    <scope>NUCLEOTIDE SEQUENCE</scope>
    <source>
        <strain evidence="2">CCUG 49994</strain>
    </source>
</reference>
<evidence type="ECO:0000313" key="3">
    <source>
        <dbReference type="Proteomes" id="UP001079535"/>
    </source>
</evidence>
<dbReference type="RefSeq" id="WP_215663829.1">
    <property type="nucleotide sequence ID" value="NZ_JAPRAY010000002.1"/>
</dbReference>